<feature type="non-terminal residue" evidence="2">
    <location>
        <position position="1"/>
    </location>
</feature>
<comment type="caution">
    <text evidence="2">The sequence shown here is derived from an EMBL/GenBank/DDBJ whole genome shotgun (WGS) entry which is preliminary data.</text>
</comment>
<proteinExistence type="predicted"/>
<evidence type="ECO:0000313" key="3">
    <source>
        <dbReference type="Proteomes" id="UP000193719"/>
    </source>
</evidence>
<name>A0A1Y1V0P9_9FUNG</name>
<reference evidence="2 3" key="2">
    <citation type="submission" date="2016-08" db="EMBL/GenBank/DDBJ databases">
        <title>Pervasive Adenine N6-methylation of Active Genes in Fungi.</title>
        <authorList>
            <consortium name="DOE Joint Genome Institute"/>
            <person name="Mondo S.J."/>
            <person name="Dannebaum R.O."/>
            <person name="Kuo R.C."/>
            <person name="Labutti K."/>
            <person name="Haridas S."/>
            <person name="Kuo A."/>
            <person name="Salamov A."/>
            <person name="Ahrendt S.R."/>
            <person name="Lipzen A."/>
            <person name="Sullivan W."/>
            <person name="Andreopoulos W.B."/>
            <person name="Clum A."/>
            <person name="Lindquist E."/>
            <person name="Daum C."/>
            <person name="Ramamoorthy G.K."/>
            <person name="Gryganskyi A."/>
            <person name="Culley D."/>
            <person name="Magnuson J.K."/>
            <person name="James T.Y."/>
            <person name="O'Malley M.A."/>
            <person name="Stajich J.E."/>
            <person name="Spatafora J.W."/>
            <person name="Visel A."/>
            <person name="Grigoriev I.V."/>
        </authorList>
    </citation>
    <scope>NUCLEOTIDE SEQUENCE [LARGE SCALE GENOMIC DNA]</scope>
    <source>
        <strain evidence="3">finn</strain>
    </source>
</reference>
<feature type="non-terminal residue" evidence="2">
    <location>
        <position position="85"/>
    </location>
</feature>
<dbReference type="EMBL" id="MCFH01000053">
    <property type="protein sequence ID" value="ORX43439.1"/>
    <property type="molecule type" value="Genomic_DNA"/>
</dbReference>
<keyword evidence="1" id="KW-0472">Membrane</keyword>
<feature type="transmembrane region" description="Helical" evidence="1">
    <location>
        <begin position="66"/>
        <end position="83"/>
    </location>
</feature>
<evidence type="ECO:0000313" key="2">
    <source>
        <dbReference type="EMBL" id="ORX43439.1"/>
    </source>
</evidence>
<gene>
    <name evidence="2" type="ORF">BCR36DRAFT_235470</name>
</gene>
<evidence type="ECO:0000256" key="1">
    <source>
        <dbReference type="SAM" id="Phobius"/>
    </source>
</evidence>
<keyword evidence="1" id="KW-0812">Transmembrane</keyword>
<dbReference type="Proteomes" id="UP000193719">
    <property type="component" value="Unassembled WGS sequence"/>
</dbReference>
<feature type="transmembrane region" description="Helical" evidence="1">
    <location>
        <begin position="33"/>
        <end position="54"/>
    </location>
</feature>
<keyword evidence="3" id="KW-1185">Reference proteome</keyword>
<sequence length="85" mass="10152">RSIFNTTVVNDAEFEAYKTRGFITEKGHTFEKVFYKIAFIVFVIFFGYCLFLFYNYRRSYIIRQRGFTLSFIGGVITFLNVFFGF</sequence>
<dbReference type="AlphaFoldDB" id="A0A1Y1V0P9"/>
<protein>
    <submittedName>
        <fullName evidence="2">Uncharacterized protein</fullName>
    </submittedName>
</protein>
<dbReference type="OrthoDB" id="10507470at2759"/>
<dbReference type="STRING" id="1754191.A0A1Y1V0P9"/>
<reference evidence="2 3" key="1">
    <citation type="submission" date="2016-08" db="EMBL/GenBank/DDBJ databases">
        <title>Genomes of anaerobic fungi encode conserved fungal cellulosomes for biomass hydrolysis.</title>
        <authorList>
            <consortium name="DOE Joint Genome Institute"/>
            <person name="Haitjema C.H."/>
            <person name="Gilmore S.P."/>
            <person name="Henske J.K."/>
            <person name="Solomon K.V."/>
            <person name="De Groot R."/>
            <person name="Kuo A."/>
            <person name="Mondo S.J."/>
            <person name="Salamov A.A."/>
            <person name="Labutti K."/>
            <person name="Zhao Z."/>
            <person name="Chiniquy J."/>
            <person name="Barry K."/>
            <person name="Brewer H.M."/>
            <person name="Purvine S.O."/>
            <person name="Wright A.T."/>
            <person name="Boxma B."/>
            <person name="Van Alen T."/>
            <person name="Hackstein J.H."/>
            <person name="Baker S.E."/>
            <person name="Grigoriev I.V."/>
            <person name="O'Malley M.A."/>
        </authorList>
    </citation>
    <scope>NUCLEOTIDE SEQUENCE [LARGE SCALE GENOMIC DNA]</scope>
    <source>
        <strain evidence="3">finn</strain>
    </source>
</reference>
<keyword evidence="1" id="KW-1133">Transmembrane helix</keyword>
<organism evidence="2 3">
    <name type="scientific">Piromyces finnis</name>
    <dbReference type="NCBI Taxonomy" id="1754191"/>
    <lineage>
        <taxon>Eukaryota</taxon>
        <taxon>Fungi</taxon>
        <taxon>Fungi incertae sedis</taxon>
        <taxon>Chytridiomycota</taxon>
        <taxon>Chytridiomycota incertae sedis</taxon>
        <taxon>Neocallimastigomycetes</taxon>
        <taxon>Neocallimastigales</taxon>
        <taxon>Neocallimastigaceae</taxon>
        <taxon>Piromyces</taxon>
    </lineage>
</organism>
<accession>A0A1Y1V0P9</accession>